<protein>
    <recommendedName>
        <fullName evidence="4">Serine/threonine-protein phosphatase PGAM5, mitochondrial</fullName>
        <ecNumber evidence="2">3.1.3.16</ecNumber>
    </recommendedName>
    <alternativeName>
        <fullName evidence="5">Serine/threonine-protein phosphatase Pgam5, mitochondrial</fullName>
    </alternativeName>
</protein>
<evidence type="ECO:0000313" key="8">
    <source>
        <dbReference type="EMBL" id="CAF4470202.1"/>
    </source>
</evidence>
<evidence type="ECO:0000313" key="6">
    <source>
        <dbReference type="EMBL" id="CAF4112834.1"/>
    </source>
</evidence>
<dbReference type="EC" id="3.1.3.16" evidence="2"/>
<sequence length="359" mass="41327">MRFITKLVTTTVGVVCTTASAYLFIDEKKRHRVLFAATISQAPNNNNNNDIIQPDQQSLSSPIKSSDPWNWNWDGRHSDMNKTRIVRHIYLIRHGQYQTKTKVEDQKQLTELGNEQADWAGLALAESKIPFTRFIQSGLIRAVQTASIINKHIKFNRIEQDIDLNEGFPFLPEPAGRFADSVATGRIELETERMERAFRRYIHRPLTSQTEDSHELIVCHANVIRYFVCRALQIPADAWLRFNLFHCSITHLVFTSDGRVICYGIGDVGHVPQERRSLRRPNMDSCLDKLNLMARNIEQGYNNDVKGVARICFTMAIDLSKELSIDLEKHMLNFESIGEQPQELYDFQHMPNIDAEILN</sequence>
<organism evidence="7 9">
    <name type="scientific">Rotaria socialis</name>
    <dbReference type="NCBI Taxonomy" id="392032"/>
    <lineage>
        <taxon>Eukaryota</taxon>
        <taxon>Metazoa</taxon>
        <taxon>Spiralia</taxon>
        <taxon>Gnathifera</taxon>
        <taxon>Rotifera</taxon>
        <taxon>Eurotatoria</taxon>
        <taxon>Bdelloidea</taxon>
        <taxon>Philodinida</taxon>
        <taxon>Philodinidae</taxon>
        <taxon>Rotaria</taxon>
    </lineage>
</organism>
<dbReference type="PANTHER" id="PTHR20935">
    <property type="entry name" value="PHOSPHOGLYCERATE MUTASE-RELATED"/>
    <property type="match status" value="1"/>
</dbReference>
<dbReference type="Proteomes" id="UP000663873">
    <property type="component" value="Unassembled WGS sequence"/>
</dbReference>
<name>A0A820D1F8_9BILA</name>
<dbReference type="EMBL" id="CAJOBQ010000032">
    <property type="protein sequence ID" value="CAF4223647.1"/>
    <property type="molecule type" value="Genomic_DNA"/>
</dbReference>
<keyword evidence="3" id="KW-0378">Hydrolase</keyword>
<keyword evidence="10" id="KW-1185">Reference proteome</keyword>
<evidence type="ECO:0000256" key="5">
    <source>
        <dbReference type="ARBA" id="ARBA00040722"/>
    </source>
</evidence>
<dbReference type="PANTHER" id="PTHR20935:SF0">
    <property type="entry name" value="SERINE_THREONINE-PROTEIN PHOSPHATASE PGAM5, MITOCHONDRIAL"/>
    <property type="match status" value="1"/>
</dbReference>
<dbReference type="AlphaFoldDB" id="A0A820D1F8"/>
<dbReference type="SUPFAM" id="SSF53254">
    <property type="entry name" value="Phosphoglycerate mutase-like"/>
    <property type="match status" value="1"/>
</dbReference>
<evidence type="ECO:0000313" key="9">
    <source>
        <dbReference type="Proteomes" id="UP000663862"/>
    </source>
</evidence>
<comment type="caution">
    <text evidence="7">The sequence shown here is derived from an EMBL/GenBank/DDBJ whole genome shotgun (WGS) entry which is preliminary data.</text>
</comment>
<evidence type="ECO:0000256" key="2">
    <source>
        <dbReference type="ARBA" id="ARBA00013081"/>
    </source>
</evidence>
<dbReference type="Pfam" id="PF00300">
    <property type="entry name" value="His_Phos_1"/>
    <property type="match status" value="2"/>
</dbReference>
<dbReference type="CDD" id="cd07067">
    <property type="entry name" value="HP_PGM_like"/>
    <property type="match status" value="1"/>
</dbReference>
<gene>
    <name evidence="8" type="ORF">TOA249_LOCUS875</name>
    <name evidence="7" type="ORF">TSG867_LOCUS1440</name>
    <name evidence="6" type="ORF">UJA718_LOCUS1033</name>
</gene>
<dbReference type="InterPro" id="IPR051021">
    <property type="entry name" value="Mito_Ser/Thr_phosphatase"/>
</dbReference>
<proteinExistence type="inferred from homology"/>
<comment type="similarity">
    <text evidence="1">Belongs to the phosphoglycerate mutase family. BPG-dependent PGAM subfamily.</text>
</comment>
<evidence type="ECO:0000256" key="1">
    <source>
        <dbReference type="ARBA" id="ARBA00006717"/>
    </source>
</evidence>
<dbReference type="SMART" id="SM00855">
    <property type="entry name" value="PGAM"/>
    <property type="match status" value="1"/>
</dbReference>
<dbReference type="InterPro" id="IPR013078">
    <property type="entry name" value="His_Pase_superF_clade-1"/>
</dbReference>
<evidence type="ECO:0000313" key="10">
    <source>
        <dbReference type="Proteomes" id="UP000663873"/>
    </source>
</evidence>
<accession>A0A820D1F8</accession>
<reference evidence="7" key="1">
    <citation type="submission" date="2021-02" db="EMBL/GenBank/DDBJ databases">
        <authorList>
            <person name="Nowell W R."/>
        </authorList>
    </citation>
    <scope>NUCLEOTIDE SEQUENCE</scope>
</reference>
<evidence type="ECO:0000256" key="4">
    <source>
        <dbReference type="ARBA" id="ARBA00039765"/>
    </source>
</evidence>
<dbReference type="GO" id="GO:0090141">
    <property type="term" value="P:positive regulation of mitochondrial fission"/>
    <property type="evidence" value="ECO:0007669"/>
    <property type="project" value="TreeGrafter"/>
</dbReference>
<dbReference type="GO" id="GO:0004722">
    <property type="term" value="F:protein serine/threonine phosphatase activity"/>
    <property type="evidence" value="ECO:0007669"/>
    <property type="project" value="UniProtKB-EC"/>
</dbReference>
<evidence type="ECO:0000313" key="7">
    <source>
        <dbReference type="EMBL" id="CAF4223647.1"/>
    </source>
</evidence>
<dbReference type="InterPro" id="IPR029033">
    <property type="entry name" value="His_PPase_superfam"/>
</dbReference>
<dbReference type="Gene3D" id="3.40.50.1240">
    <property type="entry name" value="Phosphoglycerate mutase-like"/>
    <property type="match status" value="1"/>
</dbReference>
<dbReference type="EMBL" id="CAJOBP010000059">
    <property type="protein sequence ID" value="CAF4112834.1"/>
    <property type="molecule type" value="Genomic_DNA"/>
</dbReference>
<dbReference type="Proteomes" id="UP000663862">
    <property type="component" value="Unassembled WGS sequence"/>
</dbReference>
<dbReference type="EMBL" id="CAJOBS010000021">
    <property type="protein sequence ID" value="CAF4470202.1"/>
    <property type="molecule type" value="Genomic_DNA"/>
</dbReference>
<dbReference type="Proteomes" id="UP000663838">
    <property type="component" value="Unassembled WGS sequence"/>
</dbReference>
<evidence type="ECO:0000256" key="3">
    <source>
        <dbReference type="ARBA" id="ARBA00022801"/>
    </source>
</evidence>
<dbReference type="GO" id="GO:0005739">
    <property type="term" value="C:mitochondrion"/>
    <property type="evidence" value="ECO:0007669"/>
    <property type="project" value="TreeGrafter"/>
</dbReference>